<dbReference type="EMBL" id="WISB01000124">
    <property type="protein sequence ID" value="MQW71901.1"/>
    <property type="molecule type" value="Genomic_DNA"/>
</dbReference>
<dbReference type="AlphaFoldDB" id="A0A6G1WQA9"/>
<dbReference type="RefSeq" id="WP_153413464.1">
    <property type="nucleotide sequence ID" value="NZ_WISB01000124.1"/>
</dbReference>
<reference evidence="1" key="1">
    <citation type="journal article" date="2013" name="Genome Biol.">
        <title>Comparative genomics of the core and accessory genomes of 48 Sinorhizobium strains comprising five genospecies.</title>
        <authorList>
            <person name="Sugawara M."/>
            <person name="Epstein B."/>
            <person name="Badgley B.D."/>
            <person name="Unno T."/>
            <person name="Xu L."/>
            <person name="Reese J."/>
            <person name="Gyaneshwar P."/>
            <person name="Denny R."/>
            <person name="Mudge J."/>
            <person name="Bharti A.K."/>
            <person name="Farmer A.D."/>
            <person name="May G.D."/>
            <person name="Woodward J.E."/>
            <person name="Medigue C."/>
            <person name="Vallenet D."/>
            <person name="Lajus A."/>
            <person name="Rouy Z."/>
            <person name="Martinez-Vaz B."/>
            <person name="Tiffin P."/>
            <person name="Young N.D."/>
            <person name="Sadowsky M.J."/>
        </authorList>
    </citation>
    <scope>NUCLEOTIDE SEQUENCE</scope>
    <source>
        <strain evidence="1">M1</strain>
    </source>
</reference>
<organism evidence="1">
    <name type="scientific">Sinorhizobium medicae</name>
    <dbReference type="NCBI Taxonomy" id="110321"/>
    <lineage>
        <taxon>Bacteria</taxon>
        <taxon>Pseudomonadati</taxon>
        <taxon>Pseudomonadota</taxon>
        <taxon>Alphaproteobacteria</taxon>
        <taxon>Hyphomicrobiales</taxon>
        <taxon>Rhizobiaceae</taxon>
        <taxon>Sinorhizobium/Ensifer group</taxon>
        <taxon>Sinorhizobium</taxon>
    </lineage>
</organism>
<sequence>MRRPRILLVVAPSRPECIRTAQAFGIDVEANLNRVRLISTWYGLLGWQDGTAFISLGRMFWPLPGRHPLYLALTSLERCGHFRAADDRDLAPLRAGAERTSVLASAPAGAL</sequence>
<accession>A0A6G1WQA9</accession>
<name>A0A6G1WQA9_9HYPH</name>
<gene>
    <name evidence="1" type="ORF">GHJ91_22795</name>
</gene>
<proteinExistence type="predicted"/>
<protein>
    <submittedName>
        <fullName evidence="1">Uncharacterized protein</fullName>
    </submittedName>
</protein>
<evidence type="ECO:0000313" key="1">
    <source>
        <dbReference type="EMBL" id="MQW71901.1"/>
    </source>
</evidence>
<comment type="caution">
    <text evidence="1">The sequence shown here is derived from an EMBL/GenBank/DDBJ whole genome shotgun (WGS) entry which is preliminary data.</text>
</comment>